<keyword evidence="4" id="KW-0472">Membrane</keyword>
<reference evidence="8 9" key="1">
    <citation type="submission" date="2019-03" db="EMBL/GenBank/DDBJ databases">
        <title>Genomic Encyclopedia of Type Strains, Phase IV (KMG-IV): sequencing the most valuable type-strain genomes for metagenomic binning, comparative biology and taxonomic classification.</title>
        <authorList>
            <person name="Goeker M."/>
        </authorList>
    </citation>
    <scope>NUCLEOTIDE SEQUENCE [LARGE SCALE GENOMIC DNA]</scope>
    <source>
        <strain evidence="8 9">DSM 102969</strain>
    </source>
</reference>
<evidence type="ECO:0000256" key="6">
    <source>
        <dbReference type="ARBA" id="ARBA00025321"/>
    </source>
</evidence>
<dbReference type="GO" id="GO:0016020">
    <property type="term" value="C:membrane"/>
    <property type="evidence" value="ECO:0007669"/>
    <property type="project" value="UniProtKB-SubCell"/>
</dbReference>
<evidence type="ECO:0000313" key="9">
    <source>
        <dbReference type="Proteomes" id="UP000294547"/>
    </source>
</evidence>
<dbReference type="Proteomes" id="UP000294547">
    <property type="component" value="Unassembled WGS sequence"/>
</dbReference>
<comment type="subcellular location">
    <subcellularLocation>
        <location evidence="1">Membrane</location>
        <topology evidence="1">Single-pass membrane protein</topology>
    </subcellularLocation>
</comment>
<keyword evidence="9" id="KW-1185">Reference proteome</keyword>
<keyword evidence="7" id="KW-0732">Signal</keyword>
<gene>
    <name evidence="8" type="ORF">EDD54_0266</name>
</gene>
<protein>
    <recommendedName>
        <fullName evidence="3">Lectin-like protein BA14k</fullName>
    </recommendedName>
</protein>
<evidence type="ECO:0000256" key="2">
    <source>
        <dbReference type="ARBA" id="ARBA00010270"/>
    </source>
</evidence>
<comment type="function">
    <text evidence="6">Has immunoglobulin-binding and hemagglutination properties, and can bind to mannose. Essential for virulence. May be involved in LPS biosynthesis or polysaccharide transport.</text>
</comment>
<name>A0A4R6RJW3_9HYPH</name>
<evidence type="ECO:0000256" key="4">
    <source>
        <dbReference type="ARBA" id="ARBA00022475"/>
    </source>
</evidence>
<dbReference type="GO" id="GO:0030246">
    <property type="term" value="F:carbohydrate binding"/>
    <property type="evidence" value="ECO:0007669"/>
    <property type="project" value="UniProtKB-KW"/>
</dbReference>
<dbReference type="OrthoDB" id="7478836at2"/>
<accession>A0A4R6RJW3</accession>
<evidence type="ECO:0000256" key="3">
    <source>
        <dbReference type="ARBA" id="ARBA00020552"/>
    </source>
</evidence>
<keyword evidence="4" id="KW-1003">Cell membrane</keyword>
<evidence type="ECO:0000313" key="8">
    <source>
        <dbReference type="EMBL" id="TDP86395.1"/>
    </source>
</evidence>
<dbReference type="EMBL" id="SNXY01000006">
    <property type="protein sequence ID" value="TDP86395.1"/>
    <property type="molecule type" value="Genomic_DNA"/>
</dbReference>
<sequence>MSSPNFRRATCAVLALGMLAPVGIAPAVAQDRDLYIKRYYQNNRHDDGYRDWRRGRWNDNDYRRWYRRHHHHDSGRNLGAAALFGLAAGALAGGIIANQSAPQVTGSIGRVPSAGGYPPGSSGYVAYCSAKYRSFDPGSGTYLGYDGARHYCR</sequence>
<feature type="signal peptide" evidence="7">
    <location>
        <begin position="1"/>
        <end position="29"/>
    </location>
</feature>
<dbReference type="InterPro" id="IPR012413">
    <property type="entry name" value="BA14K"/>
</dbReference>
<proteinExistence type="inferred from homology"/>
<evidence type="ECO:0000256" key="1">
    <source>
        <dbReference type="ARBA" id="ARBA00004167"/>
    </source>
</evidence>
<evidence type="ECO:0000256" key="5">
    <source>
        <dbReference type="ARBA" id="ARBA00022734"/>
    </source>
</evidence>
<evidence type="ECO:0000256" key="7">
    <source>
        <dbReference type="SAM" id="SignalP"/>
    </source>
</evidence>
<feature type="chain" id="PRO_5020985852" description="Lectin-like protein BA14k" evidence="7">
    <location>
        <begin position="30"/>
        <end position="153"/>
    </location>
</feature>
<dbReference type="RefSeq" id="WP_126537301.1">
    <property type="nucleotide sequence ID" value="NZ_BSPM01000008.1"/>
</dbReference>
<dbReference type="Pfam" id="PF07886">
    <property type="entry name" value="BA14K"/>
    <property type="match status" value="1"/>
</dbReference>
<comment type="similarity">
    <text evidence="2">Belongs to the BA14k family.</text>
</comment>
<dbReference type="AlphaFoldDB" id="A0A4R6RJW3"/>
<keyword evidence="5" id="KW-0430">Lectin</keyword>
<comment type="caution">
    <text evidence="8">The sequence shown here is derived from an EMBL/GenBank/DDBJ whole genome shotgun (WGS) entry which is preliminary data.</text>
</comment>
<organism evidence="8 9">
    <name type="scientific">Oharaeibacter diazotrophicus</name>
    <dbReference type="NCBI Taxonomy" id="1920512"/>
    <lineage>
        <taxon>Bacteria</taxon>
        <taxon>Pseudomonadati</taxon>
        <taxon>Pseudomonadota</taxon>
        <taxon>Alphaproteobacteria</taxon>
        <taxon>Hyphomicrobiales</taxon>
        <taxon>Pleomorphomonadaceae</taxon>
        <taxon>Oharaeibacter</taxon>
    </lineage>
</organism>